<organism evidence="2 3">
    <name type="scientific">Yoonia litorea</name>
    <dbReference type="NCBI Taxonomy" id="1123755"/>
    <lineage>
        <taxon>Bacteria</taxon>
        <taxon>Pseudomonadati</taxon>
        <taxon>Pseudomonadota</taxon>
        <taxon>Alphaproteobacteria</taxon>
        <taxon>Rhodobacterales</taxon>
        <taxon>Paracoccaceae</taxon>
        <taxon>Yoonia</taxon>
    </lineage>
</organism>
<gene>
    <name evidence="2" type="ORF">SAMN05444714_0947</name>
</gene>
<name>A0A1I6LW26_9RHOB</name>
<evidence type="ECO:0000313" key="2">
    <source>
        <dbReference type="EMBL" id="SFS07598.1"/>
    </source>
</evidence>
<keyword evidence="3" id="KW-1185">Reference proteome</keyword>
<feature type="chain" id="PRO_5011636466" evidence="1">
    <location>
        <begin position="18"/>
        <end position="109"/>
    </location>
</feature>
<proteinExistence type="predicted"/>
<keyword evidence="1" id="KW-0732">Signal</keyword>
<feature type="signal peptide" evidence="1">
    <location>
        <begin position="1"/>
        <end position="17"/>
    </location>
</feature>
<evidence type="ECO:0000313" key="3">
    <source>
        <dbReference type="Proteomes" id="UP000198926"/>
    </source>
</evidence>
<sequence length="109" mass="12105">MTRVLIAVLMLAVPAQADGWRVMSGAEITRALTDRTLIYSAATQRFYASGRTLYDAGRESWGYWAVRGDQYCSQWPPSDGWDFYDMATDGTQLRFIASDGSTTDGAFAE</sequence>
<dbReference type="RefSeq" id="WP_242649753.1">
    <property type="nucleotide sequence ID" value="NZ_FOZM01000001.1"/>
</dbReference>
<dbReference type="EMBL" id="FOZM01000001">
    <property type="protein sequence ID" value="SFS07598.1"/>
    <property type="molecule type" value="Genomic_DNA"/>
</dbReference>
<evidence type="ECO:0000256" key="1">
    <source>
        <dbReference type="SAM" id="SignalP"/>
    </source>
</evidence>
<protein>
    <submittedName>
        <fullName evidence="2">Uncharacterized protein</fullName>
    </submittedName>
</protein>
<dbReference type="AlphaFoldDB" id="A0A1I6LW26"/>
<reference evidence="2 3" key="1">
    <citation type="submission" date="2016-10" db="EMBL/GenBank/DDBJ databases">
        <authorList>
            <person name="de Groot N.N."/>
        </authorList>
    </citation>
    <scope>NUCLEOTIDE SEQUENCE [LARGE SCALE GENOMIC DNA]</scope>
    <source>
        <strain evidence="2 3">DSM 29433</strain>
    </source>
</reference>
<accession>A0A1I6LW26</accession>
<dbReference type="Proteomes" id="UP000198926">
    <property type="component" value="Unassembled WGS sequence"/>
</dbReference>
<dbReference type="STRING" id="1123755.SAMN05444714_0947"/>